<dbReference type="Pfam" id="PF04116">
    <property type="entry name" value="FA_hydroxylase"/>
    <property type="match status" value="1"/>
</dbReference>
<dbReference type="GO" id="GO:0050479">
    <property type="term" value="F:glyceryl-ether monooxygenase activity"/>
    <property type="evidence" value="ECO:0007669"/>
    <property type="project" value="TreeGrafter"/>
</dbReference>
<evidence type="ECO:0000256" key="6">
    <source>
        <dbReference type="ARBA" id="ARBA00023136"/>
    </source>
</evidence>
<dbReference type="InterPro" id="IPR006694">
    <property type="entry name" value="Fatty_acid_hydroxylase"/>
</dbReference>
<dbReference type="GO" id="GO:0006643">
    <property type="term" value="P:membrane lipid metabolic process"/>
    <property type="evidence" value="ECO:0007669"/>
    <property type="project" value="TreeGrafter"/>
</dbReference>
<dbReference type="InterPro" id="IPR051689">
    <property type="entry name" value="Sterol_desaturase/TMEM195"/>
</dbReference>
<keyword evidence="3 7" id="KW-1133">Transmembrane helix</keyword>
<dbReference type="RefSeq" id="WP_052142085.1">
    <property type="nucleotide sequence ID" value="NZ_CP014476.1"/>
</dbReference>
<dbReference type="EMBL" id="CP014476">
    <property type="protein sequence ID" value="AMK78719.1"/>
    <property type="molecule type" value="Genomic_DNA"/>
</dbReference>
<organism evidence="9 10">
    <name type="scientific">Methylomonas denitrificans</name>
    <dbReference type="NCBI Taxonomy" id="1538553"/>
    <lineage>
        <taxon>Bacteria</taxon>
        <taxon>Pseudomonadati</taxon>
        <taxon>Pseudomonadota</taxon>
        <taxon>Gammaproteobacteria</taxon>
        <taxon>Methylococcales</taxon>
        <taxon>Methylococcaceae</taxon>
        <taxon>Methylomonas</taxon>
    </lineage>
</organism>
<dbReference type="Proteomes" id="UP000030512">
    <property type="component" value="Chromosome"/>
</dbReference>
<protein>
    <recommendedName>
        <fullName evidence="8">Fatty acid hydroxylase domain-containing protein</fullName>
    </recommendedName>
</protein>
<sequence length="278" mass="32923">MELINQWIQLLTESTTRFFGLAAWLLIIMLLLIPLERLWPVKRQKVFRKNFIDDLFYYFMGGIIPAFFVVAVLYPAKIAQTQIPHDFYSWVSELPFWTRLAATLVLGEIAYYWAHRWSHEIPYLWRFHSIHHSPTEIDWLVNTRAHPIDLAFDRTVSSTFLLLVGLGHRADNDILDLVAMILIFNTTWGFFIHTNCRIRLGFLEYLITSPAFHHWHHANDNPEVINKNYSALLPWVDKLFGTFYLPRKQFPQHYGINNPMPETLVDQLLMPFRKHTSK</sequence>
<dbReference type="PANTHER" id="PTHR21624">
    <property type="entry name" value="STEROL DESATURASE-RELATED PROTEIN"/>
    <property type="match status" value="1"/>
</dbReference>
<dbReference type="PANTHER" id="PTHR21624:SF1">
    <property type="entry name" value="ALKYLGLYCEROL MONOOXYGENASE"/>
    <property type="match status" value="1"/>
</dbReference>
<evidence type="ECO:0000313" key="10">
    <source>
        <dbReference type="Proteomes" id="UP000030512"/>
    </source>
</evidence>
<evidence type="ECO:0000256" key="4">
    <source>
        <dbReference type="ARBA" id="ARBA00023002"/>
    </source>
</evidence>
<evidence type="ECO:0000256" key="2">
    <source>
        <dbReference type="ARBA" id="ARBA00022692"/>
    </source>
</evidence>
<feature type="transmembrane region" description="Helical" evidence="7">
    <location>
        <begin position="18"/>
        <end position="35"/>
    </location>
</feature>
<evidence type="ECO:0000256" key="5">
    <source>
        <dbReference type="ARBA" id="ARBA00023098"/>
    </source>
</evidence>
<name>A0A140E5P5_9GAMM</name>
<keyword evidence="5" id="KW-0443">Lipid metabolism</keyword>
<reference evidence="9 10" key="1">
    <citation type="journal article" date="2015" name="Environ. Microbiol.">
        <title>Methane oxidation coupled to nitrate reduction under hypoxia by the Gammaproteobacterium Methylomonas denitrificans, sp. nov. type strain FJG1.</title>
        <authorList>
            <person name="Kits K.D."/>
            <person name="Klotz M.G."/>
            <person name="Stein L.Y."/>
        </authorList>
    </citation>
    <scope>NUCLEOTIDE SEQUENCE [LARGE SCALE GENOMIC DNA]</scope>
    <source>
        <strain evidence="9 10">FJG1</strain>
    </source>
</reference>
<dbReference type="GO" id="GO:0008610">
    <property type="term" value="P:lipid biosynthetic process"/>
    <property type="evidence" value="ECO:0007669"/>
    <property type="project" value="InterPro"/>
</dbReference>
<dbReference type="KEGG" id="mdn:JT25_019865"/>
<dbReference type="GO" id="GO:0016020">
    <property type="term" value="C:membrane"/>
    <property type="evidence" value="ECO:0007669"/>
    <property type="project" value="GOC"/>
</dbReference>
<keyword evidence="6 7" id="KW-0472">Membrane</keyword>
<feature type="domain" description="Fatty acid hydroxylase" evidence="8">
    <location>
        <begin position="101"/>
        <end position="242"/>
    </location>
</feature>
<keyword evidence="4" id="KW-0560">Oxidoreductase</keyword>
<feature type="transmembrane region" description="Helical" evidence="7">
    <location>
        <begin position="55"/>
        <end position="76"/>
    </location>
</feature>
<evidence type="ECO:0000256" key="3">
    <source>
        <dbReference type="ARBA" id="ARBA00022989"/>
    </source>
</evidence>
<keyword evidence="2 7" id="KW-0812">Transmembrane</keyword>
<evidence type="ECO:0000313" key="9">
    <source>
        <dbReference type="EMBL" id="AMK78719.1"/>
    </source>
</evidence>
<dbReference type="STRING" id="1538553.JT25_019865"/>
<dbReference type="AlphaFoldDB" id="A0A140E5P5"/>
<comment type="subcellular location">
    <subcellularLocation>
        <location evidence="1">Endomembrane system</location>
        <topology evidence="1">Multi-pass membrane protein</topology>
    </subcellularLocation>
</comment>
<keyword evidence="10" id="KW-1185">Reference proteome</keyword>
<proteinExistence type="predicted"/>
<dbReference type="GO" id="GO:0012505">
    <property type="term" value="C:endomembrane system"/>
    <property type="evidence" value="ECO:0007669"/>
    <property type="project" value="UniProtKB-SubCell"/>
</dbReference>
<evidence type="ECO:0000256" key="7">
    <source>
        <dbReference type="SAM" id="Phobius"/>
    </source>
</evidence>
<dbReference type="GO" id="GO:0005506">
    <property type="term" value="F:iron ion binding"/>
    <property type="evidence" value="ECO:0007669"/>
    <property type="project" value="InterPro"/>
</dbReference>
<evidence type="ECO:0000256" key="1">
    <source>
        <dbReference type="ARBA" id="ARBA00004127"/>
    </source>
</evidence>
<dbReference type="OrthoDB" id="9770329at2"/>
<gene>
    <name evidence="9" type="ORF">JT25_019865</name>
</gene>
<evidence type="ECO:0000259" key="8">
    <source>
        <dbReference type="Pfam" id="PF04116"/>
    </source>
</evidence>
<accession>A0A140E5P5</accession>